<reference evidence="1 2" key="1">
    <citation type="submission" date="2014-07" db="EMBL/GenBank/DDBJ databases">
        <title>Methanogenic archaea and the global carbon cycle.</title>
        <authorList>
            <person name="Henriksen J.R."/>
            <person name="Luke J."/>
            <person name="Reinhart S."/>
            <person name="Benedict M.N."/>
            <person name="Youngblut N.D."/>
            <person name="Metcalf M.E."/>
            <person name="Whitaker R.J."/>
            <person name="Metcalf W.W."/>
        </authorList>
    </citation>
    <scope>NUCLEOTIDE SEQUENCE [LARGE SCALE GENOMIC DNA]</scope>
    <source>
        <strain evidence="1 2">Wiesmoor</strain>
    </source>
</reference>
<proteinExistence type="predicted"/>
<dbReference type="PATRIC" id="fig|1434109.4.peg.3218"/>
<gene>
    <name evidence="1" type="ORF">MSBRW_2488</name>
</gene>
<dbReference type="AlphaFoldDB" id="A0A0E3LLR7"/>
<dbReference type="HOGENOM" id="CLU_065973_0_0_2"/>
<dbReference type="Proteomes" id="UP000033038">
    <property type="component" value="Chromosome"/>
</dbReference>
<dbReference type="KEGG" id="mbw:MSBRW_2488"/>
<protein>
    <submittedName>
        <fullName evidence="1">Uncharacterized protein</fullName>
    </submittedName>
</protein>
<accession>A0A0E3LLR7</accession>
<dbReference type="EMBL" id="CP009526">
    <property type="protein sequence ID" value="AKB51741.1"/>
    <property type="molecule type" value="Genomic_DNA"/>
</dbReference>
<organism evidence="1 2">
    <name type="scientific">Methanosarcina barkeri str. Wiesmoor</name>
    <dbReference type="NCBI Taxonomy" id="1434109"/>
    <lineage>
        <taxon>Archaea</taxon>
        <taxon>Methanobacteriati</taxon>
        <taxon>Methanobacteriota</taxon>
        <taxon>Stenosarchaea group</taxon>
        <taxon>Methanomicrobia</taxon>
        <taxon>Methanosarcinales</taxon>
        <taxon>Methanosarcinaceae</taxon>
        <taxon>Methanosarcina</taxon>
    </lineage>
</organism>
<name>A0A0E3LLR7_METBA</name>
<dbReference type="RefSeq" id="WP_011307230.1">
    <property type="nucleotide sequence ID" value="NZ_CP009526.1"/>
</dbReference>
<sequence length="320" mass="35874">MLAVETSGLKGITSFTTYDSGELKDCKLEEYNLIHTRYGDLVPQYGDLGFRRKQLAVLSFYKSGKVKNISLEQQTEISTPIGTFPAELVTFFEDGSINSLFPLNGQISGFWSEEEEGELAQKFHFSFPFGEFYAKIIGLRFYPDGRVRSLILWPNERIIIDTPAGKMPVRIGFKLFEDGSIESVEPAEPFPIETPIGTINAYDADALGIDADKNSVCFDEKGRLISLTTFDIITVQKKTGEKEIIFPTLRPGLTTEFEKVPIKLIFDDDTVSIGDTRATDYNDDAKTANYKITECAFLIMRGNYMETKLCDDCSSCQGCM</sequence>
<evidence type="ECO:0000313" key="2">
    <source>
        <dbReference type="Proteomes" id="UP000033038"/>
    </source>
</evidence>
<dbReference type="GeneID" id="24824039"/>
<evidence type="ECO:0000313" key="1">
    <source>
        <dbReference type="EMBL" id="AKB51741.1"/>
    </source>
</evidence>